<dbReference type="InterPro" id="IPR039424">
    <property type="entry name" value="SBP_5"/>
</dbReference>
<feature type="domain" description="Solute-binding protein family 5" evidence="2">
    <location>
        <begin position="94"/>
        <end position="445"/>
    </location>
</feature>
<organism evidence="3 4">
    <name type="scientific">Luethyella okanaganae</name>
    <dbReference type="NCBI Taxonomy" id="69372"/>
    <lineage>
        <taxon>Bacteria</taxon>
        <taxon>Bacillati</taxon>
        <taxon>Actinomycetota</taxon>
        <taxon>Actinomycetes</taxon>
        <taxon>Micrococcales</taxon>
        <taxon>Microbacteriaceae</taxon>
        <taxon>Luethyella</taxon>
    </lineage>
</organism>
<proteinExistence type="predicted"/>
<dbReference type="SUPFAM" id="SSF53850">
    <property type="entry name" value="Periplasmic binding protein-like II"/>
    <property type="match status" value="1"/>
</dbReference>
<dbReference type="InterPro" id="IPR030678">
    <property type="entry name" value="Peptide/Ni-bd"/>
</dbReference>
<accession>A0ABW1VJ99</accession>
<feature type="signal peptide" evidence="1">
    <location>
        <begin position="1"/>
        <end position="25"/>
    </location>
</feature>
<dbReference type="InterPro" id="IPR000914">
    <property type="entry name" value="SBP_5_dom"/>
</dbReference>
<dbReference type="Pfam" id="PF00496">
    <property type="entry name" value="SBP_bac_5"/>
    <property type="match status" value="1"/>
</dbReference>
<dbReference type="CDD" id="cd00995">
    <property type="entry name" value="PBP2_NikA_DppA_OppA_like"/>
    <property type="match status" value="1"/>
</dbReference>
<comment type="caution">
    <text evidence="3">The sequence shown here is derived from an EMBL/GenBank/DDBJ whole genome shotgun (WGS) entry which is preliminary data.</text>
</comment>
<sequence>MHNHISWRKRGLTIAAALATAVALAGCTGGGAGPKPSGGNGEAVQGGELTIMSAGGVPSWDPLFTFGTLPGVITDRLIAVYGQLLYVDQTGTAIPSMAKSFTTENGGATWTVAIRDGITFTDGTPYDAAAVKFNWDRAADPANTASMMALAQSFTSEVADELTLTLTSPIPNPVLDLQIAEQLQLIASPTALQAGDYTKPVGAGPFVLVKEDKQVGEDLARNADYFEQGKPYLDTLKYRSIGDPSQRVETIASGGAQLMNGFHSDFRDYENDDRFAFFEVENGGFRHFAFNNTRAPFDDARARKAISLAVNPEELVQALLADPTQLGSTTLFNDGSPYYEASLGLPKQNLQEAQRLVDELVADGVDMNIVVVPAAIPELIRAAEYMQLSLQQLKGVTVTIEQIQIQDWRLRTQSNDDFDITFYPGIYDVNPAPTTMTNIFQTGGADNFQNSSSPEMDAALAELRAATDEAGRTAAVTKVQKYFVDEVPISVFGYDNRVFFHQANVGGFVAIGRGAILPQELHYTE</sequence>
<gene>
    <name evidence="3" type="ORF">ACFQB0_13350</name>
</gene>
<dbReference type="RefSeq" id="WP_386732522.1">
    <property type="nucleotide sequence ID" value="NZ_JBHSTP010000003.1"/>
</dbReference>
<evidence type="ECO:0000313" key="4">
    <source>
        <dbReference type="Proteomes" id="UP001596306"/>
    </source>
</evidence>
<dbReference type="PANTHER" id="PTHR30290">
    <property type="entry name" value="PERIPLASMIC BINDING COMPONENT OF ABC TRANSPORTER"/>
    <property type="match status" value="1"/>
</dbReference>
<dbReference type="Gene3D" id="3.40.190.10">
    <property type="entry name" value="Periplasmic binding protein-like II"/>
    <property type="match status" value="1"/>
</dbReference>
<name>A0ABW1VJ99_9MICO</name>
<feature type="chain" id="PRO_5046125149" evidence="1">
    <location>
        <begin position="26"/>
        <end position="525"/>
    </location>
</feature>
<reference evidence="4" key="1">
    <citation type="journal article" date="2019" name="Int. J. Syst. Evol. Microbiol.">
        <title>The Global Catalogue of Microorganisms (GCM) 10K type strain sequencing project: providing services to taxonomists for standard genome sequencing and annotation.</title>
        <authorList>
            <consortium name="The Broad Institute Genomics Platform"/>
            <consortium name="The Broad Institute Genome Sequencing Center for Infectious Disease"/>
            <person name="Wu L."/>
            <person name="Ma J."/>
        </authorList>
    </citation>
    <scope>NUCLEOTIDE SEQUENCE [LARGE SCALE GENOMIC DNA]</scope>
    <source>
        <strain evidence="4">CCUG 43304</strain>
    </source>
</reference>
<keyword evidence="4" id="KW-1185">Reference proteome</keyword>
<evidence type="ECO:0000313" key="3">
    <source>
        <dbReference type="EMBL" id="MFC6357091.1"/>
    </source>
</evidence>
<dbReference type="Proteomes" id="UP001596306">
    <property type="component" value="Unassembled WGS sequence"/>
</dbReference>
<evidence type="ECO:0000256" key="1">
    <source>
        <dbReference type="SAM" id="SignalP"/>
    </source>
</evidence>
<keyword evidence="1" id="KW-0732">Signal</keyword>
<dbReference type="EMBL" id="JBHSTP010000003">
    <property type="protein sequence ID" value="MFC6357091.1"/>
    <property type="molecule type" value="Genomic_DNA"/>
</dbReference>
<evidence type="ECO:0000259" key="2">
    <source>
        <dbReference type="Pfam" id="PF00496"/>
    </source>
</evidence>
<dbReference type="Gene3D" id="3.10.105.10">
    <property type="entry name" value="Dipeptide-binding Protein, Domain 3"/>
    <property type="match status" value="1"/>
</dbReference>
<protein>
    <submittedName>
        <fullName evidence="3">ABC transporter substrate-binding protein</fullName>
    </submittedName>
</protein>
<dbReference type="PIRSF" id="PIRSF002741">
    <property type="entry name" value="MppA"/>
    <property type="match status" value="1"/>
</dbReference>